<evidence type="ECO:0000259" key="1">
    <source>
        <dbReference type="PROSITE" id="PS51186"/>
    </source>
</evidence>
<dbReference type="InterPro" id="IPR016181">
    <property type="entry name" value="Acyl_CoA_acyltransferase"/>
</dbReference>
<organism evidence="2 3">
    <name type="scientific">Chitinophaga pollutisoli</name>
    <dbReference type="NCBI Taxonomy" id="3133966"/>
    <lineage>
        <taxon>Bacteria</taxon>
        <taxon>Pseudomonadati</taxon>
        <taxon>Bacteroidota</taxon>
        <taxon>Chitinophagia</taxon>
        <taxon>Chitinophagales</taxon>
        <taxon>Chitinophagaceae</taxon>
        <taxon>Chitinophaga</taxon>
    </lineage>
</organism>
<keyword evidence="3" id="KW-1185">Reference proteome</keyword>
<protein>
    <submittedName>
        <fullName evidence="2">GNAT family N-acetyltransferase</fullName>
    </submittedName>
</protein>
<dbReference type="EMBL" id="CP149822">
    <property type="protein sequence ID" value="WZN40610.1"/>
    <property type="molecule type" value="Genomic_DNA"/>
</dbReference>
<sequence length="159" mass="17865">MPGIQLHNLQSADTSLIHLVAEWYFSEWHLPMDATKTMLRAICDDPDQMQVVLLAGGSPVATGAICRHVGLQDRVPRFAGYAPWLARVYTLPEHRRKGYGEKICRYLQSACGELGISRLYLFTDTAEQLYTKLGWVVMERLETGGRALAVMQFGLPARL</sequence>
<proteinExistence type="predicted"/>
<accession>A0ABZ2YN55</accession>
<dbReference type="InterPro" id="IPR000182">
    <property type="entry name" value="GNAT_dom"/>
</dbReference>
<feature type="domain" description="N-acetyltransferase" evidence="1">
    <location>
        <begin position="4"/>
        <end position="156"/>
    </location>
</feature>
<dbReference type="Pfam" id="PF00583">
    <property type="entry name" value="Acetyltransf_1"/>
    <property type="match status" value="1"/>
</dbReference>
<name>A0ABZ2YN55_9BACT</name>
<gene>
    <name evidence="2" type="ORF">WJU16_21855</name>
</gene>
<dbReference type="Proteomes" id="UP001485459">
    <property type="component" value="Chromosome"/>
</dbReference>
<dbReference type="SUPFAM" id="SSF55729">
    <property type="entry name" value="Acyl-CoA N-acyltransferases (Nat)"/>
    <property type="match status" value="1"/>
</dbReference>
<evidence type="ECO:0000313" key="2">
    <source>
        <dbReference type="EMBL" id="WZN40610.1"/>
    </source>
</evidence>
<reference evidence="3" key="1">
    <citation type="submission" date="2024-03" db="EMBL/GenBank/DDBJ databases">
        <title>Chitinophaga horti sp. nov., isolated from garden soil.</title>
        <authorList>
            <person name="Lee D.S."/>
            <person name="Han D.M."/>
            <person name="Baek J.H."/>
            <person name="Choi D.G."/>
            <person name="Jeon J.H."/>
            <person name="Jeon C.O."/>
        </authorList>
    </citation>
    <scope>NUCLEOTIDE SEQUENCE [LARGE SCALE GENOMIC DNA]</scope>
    <source>
        <strain evidence="3">GPA1</strain>
    </source>
</reference>
<dbReference type="Gene3D" id="3.40.630.30">
    <property type="match status" value="1"/>
</dbReference>
<evidence type="ECO:0000313" key="3">
    <source>
        <dbReference type="Proteomes" id="UP001485459"/>
    </source>
</evidence>
<dbReference type="CDD" id="cd04301">
    <property type="entry name" value="NAT_SF"/>
    <property type="match status" value="1"/>
</dbReference>
<dbReference type="RefSeq" id="WP_341835525.1">
    <property type="nucleotide sequence ID" value="NZ_CP149822.1"/>
</dbReference>
<dbReference type="PROSITE" id="PS51186">
    <property type="entry name" value="GNAT"/>
    <property type="match status" value="1"/>
</dbReference>